<feature type="domain" description="NAD-dependent epimerase/dehydratase" evidence="1">
    <location>
        <begin position="7"/>
        <end position="224"/>
    </location>
</feature>
<evidence type="ECO:0000313" key="2">
    <source>
        <dbReference type="EMBL" id="GAA4458465.1"/>
    </source>
</evidence>
<dbReference type="PANTHER" id="PTHR48079">
    <property type="entry name" value="PROTEIN YEEZ"/>
    <property type="match status" value="1"/>
</dbReference>
<dbReference type="InterPro" id="IPR051783">
    <property type="entry name" value="NAD(P)-dependent_oxidoreduct"/>
</dbReference>
<proteinExistence type="predicted"/>
<dbReference type="InterPro" id="IPR036291">
    <property type="entry name" value="NAD(P)-bd_dom_sf"/>
</dbReference>
<dbReference type="Proteomes" id="UP001501410">
    <property type="component" value="Unassembled WGS sequence"/>
</dbReference>
<dbReference type="RefSeq" id="WP_344828202.1">
    <property type="nucleotide sequence ID" value="NZ_BAABEZ010000024.1"/>
</dbReference>
<accession>A0ABP8N2K0</accession>
<dbReference type="Pfam" id="PF01370">
    <property type="entry name" value="Epimerase"/>
    <property type="match status" value="1"/>
</dbReference>
<keyword evidence="3" id="KW-1185">Reference proteome</keyword>
<dbReference type="SUPFAM" id="SSF51735">
    <property type="entry name" value="NAD(P)-binding Rossmann-fold domains"/>
    <property type="match status" value="1"/>
</dbReference>
<reference evidence="3" key="1">
    <citation type="journal article" date="2019" name="Int. J. Syst. Evol. Microbiol.">
        <title>The Global Catalogue of Microorganisms (GCM) 10K type strain sequencing project: providing services to taxonomists for standard genome sequencing and annotation.</title>
        <authorList>
            <consortium name="The Broad Institute Genomics Platform"/>
            <consortium name="The Broad Institute Genome Sequencing Center for Infectious Disease"/>
            <person name="Wu L."/>
            <person name="Ma J."/>
        </authorList>
    </citation>
    <scope>NUCLEOTIDE SEQUENCE [LARGE SCALE GENOMIC DNA]</scope>
    <source>
        <strain evidence="3">JCM 31921</strain>
    </source>
</reference>
<comment type="caution">
    <text evidence="2">The sequence shown here is derived from an EMBL/GenBank/DDBJ whole genome shotgun (WGS) entry which is preliminary data.</text>
</comment>
<name>A0ABP8N2K0_9BACT</name>
<dbReference type="PANTHER" id="PTHR48079:SF6">
    <property type="entry name" value="NAD(P)-BINDING DOMAIN-CONTAINING PROTEIN-RELATED"/>
    <property type="match status" value="1"/>
</dbReference>
<protein>
    <submittedName>
        <fullName evidence="2">NAD-dependent epimerase/dehydratase family protein</fullName>
    </submittedName>
</protein>
<organism evidence="2 3">
    <name type="scientific">Rurimicrobium arvi</name>
    <dbReference type="NCBI Taxonomy" id="2049916"/>
    <lineage>
        <taxon>Bacteria</taxon>
        <taxon>Pseudomonadati</taxon>
        <taxon>Bacteroidota</taxon>
        <taxon>Chitinophagia</taxon>
        <taxon>Chitinophagales</taxon>
        <taxon>Chitinophagaceae</taxon>
        <taxon>Rurimicrobium</taxon>
    </lineage>
</organism>
<evidence type="ECO:0000313" key="3">
    <source>
        <dbReference type="Proteomes" id="UP001501410"/>
    </source>
</evidence>
<gene>
    <name evidence="2" type="ORF">GCM10023092_26820</name>
</gene>
<evidence type="ECO:0000259" key="1">
    <source>
        <dbReference type="Pfam" id="PF01370"/>
    </source>
</evidence>
<dbReference type="InterPro" id="IPR001509">
    <property type="entry name" value="Epimerase_deHydtase"/>
</dbReference>
<sequence length="331" mass="36866">MKENPVMLVTGASGFLGTHLVRALSKAGHSVRALYHNNKPEGGLLQLPGVQWMQCDLLDVFAIREALEGITHICHCAAKVSFAHSDKQRMIRDNADTTANLVNVALEFPGIRMLHVSSIATLGRGNLDHPLSETDVWEESKNNTAYARSKFLSEMEVWRGIEEGLDAVMVNPSIILGAGDWDKGSARLLKIADSEFPYYTEGINGWVDVQDVVAAIILLLQSKVSAERFILSEGNHSYREIFTLMANALGKRPPHKEAPELATKIIAGWNELRSRLTGKTVTITRETARTARTRCFYNNAKFLTAFPEFRYTPIHETIGRMADAYRQQLDA</sequence>
<dbReference type="Gene3D" id="3.40.50.720">
    <property type="entry name" value="NAD(P)-binding Rossmann-like Domain"/>
    <property type="match status" value="1"/>
</dbReference>
<dbReference type="EMBL" id="BAABEZ010000024">
    <property type="protein sequence ID" value="GAA4458465.1"/>
    <property type="molecule type" value="Genomic_DNA"/>
</dbReference>